<sequence>MPTDTAAQSPSPSEAKLNSVPNSTAPTELLEFPHYKEVQKTLRNNVKRRNATAKVDAIIADNPDKSLDQLVAEGKINADQKAQALKKPALQAAITQAEEQLAHYKELASVYEQRLASQKAELEEAHKQEVESLQEKVAAAAAAAVEVPEPQKEDFDQQLLSLSKFLFTAANLRRAGDGSSPESRAFEGVLYQVYAGNLDAVASMRKLINGVDEKISSVEGETLDVTYSKVKQLSEEQTPAEESNPEATPATDPTTANAAYTELDDPPAYVAAAATAEAETVPPPPQTLVSDAANAVAEAAWEPQTDPLASSTNTEGFVEVPRDPAETDTGLQATIGNVDADVVTEASAEPAKASGDDFKQVVHHQRQGSLRGRGRGRGGRGDGSRGRGRGDGRGRGRGRGGRGRGGPNGAPAATPASQ</sequence>
<comment type="caution">
    <text evidence="4">The sequence shown here is derived from an EMBL/GenBank/DDBJ whole genome shotgun (WGS) entry which is preliminary data.</text>
</comment>
<dbReference type="EMBL" id="JBFXLT010000119">
    <property type="protein sequence ID" value="KAL2808168.1"/>
    <property type="molecule type" value="Genomic_DNA"/>
</dbReference>
<evidence type="ECO:0000259" key="3">
    <source>
        <dbReference type="Pfam" id="PF26434"/>
    </source>
</evidence>
<feature type="coiled-coil region" evidence="1">
    <location>
        <begin position="87"/>
        <end position="143"/>
    </location>
</feature>
<dbReference type="InterPro" id="IPR058602">
    <property type="entry name" value="YAG7_dimerisation_dom"/>
</dbReference>
<keyword evidence="5" id="KW-1185">Reference proteome</keyword>
<feature type="compositionally biased region" description="Low complexity" evidence="2">
    <location>
        <begin position="245"/>
        <end position="254"/>
    </location>
</feature>
<feature type="compositionally biased region" description="Basic and acidic residues" evidence="2">
    <location>
        <begin position="379"/>
        <end position="394"/>
    </location>
</feature>
<evidence type="ECO:0000256" key="1">
    <source>
        <dbReference type="SAM" id="Coils"/>
    </source>
</evidence>
<feature type="compositionally biased region" description="Basic residues" evidence="2">
    <location>
        <begin position="361"/>
        <end position="378"/>
    </location>
</feature>
<feature type="region of interest" description="Disordered" evidence="2">
    <location>
        <begin position="231"/>
        <end position="254"/>
    </location>
</feature>
<feature type="region of interest" description="Disordered" evidence="2">
    <location>
        <begin position="1"/>
        <end position="31"/>
    </location>
</feature>
<evidence type="ECO:0000313" key="5">
    <source>
        <dbReference type="Proteomes" id="UP001610334"/>
    </source>
</evidence>
<dbReference type="Proteomes" id="UP001610334">
    <property type="component" value="Unassembled WGS sequence"/>
</dbReference>
<protein>
    <recommendedName>
        <fullName evidence="3">YAG7-like dimerisation domain-containing protein</fullName>
    </recommendedName>
</protein>
<feature type="domain" description="YAG7-like dimerisation" evidence="3">
    <location>
        <begin position="153"/>
        <end position="236"/>
    </location>
</feature>
<keyword evidence="1" id="KW-0175">Coiled coil</keyword>
<dbReference type="Pfam" id="PF26434">
    <property type="entry name" value="YAG7_C"/>
    <property type="match status" value="1"/>
</dbReference>
<feature type="region of interest" description="Disordered" evidence="2">
    <location>
        <begin position="302"/>
        <end position="418"/>
    </location>
</feature>
<proteinExistence type="predicted"/>
<evidence type="ECO:0000256" key="2">
    <source>
        <dbReference type="SAM" id="MobiDB-lite"/>
    </source>
</evidence>
<gene>
    <name evidence="4" type="ORF">BJX63DRAFT_41498</name>
</gene>
<evidence type="ECO:0000313" key="4">
    <source>
        <dbReference type="EMBL" id="KAL2808168.1"/>
    </source>
</evidence>
<accession>A0ABR4GZY5</accession>
<name>A0ABR4GZY5_9EURO</name>
<organism evidence="4 5">
    <name type="scientific">Aspergillus granulosus</name>
    <dbReference type="NCBI Taxonomy" id="176169"/>
    <lineage>
        <taxon>Eukaryota</taxon>
        <taxon>Fungi</taxon>
        <taxon>Dikarya</taxon>
        <taxon>Ascomycota</taxon>
        <taxon>Pezizomycotina</taxon>
        <taxon>Eurotiomycetes</taxon>
        <taxon>Eurotiomycetidae</taxon>
        <taxon>Eurotiales</taxon>
        <taxon>Aspergillaceae</taxon>
        <taxon>Aspergillus</taxon>
        <taxon>Aspergillus subgen. Nidulantes</taxon>
    </lineage>
</organism>
<feature type="compositionally biased region" description="Polar residues" evidence="2">
    <location>
        <begin position="231"/>
        <end position="241"/>
    </location>
</feature>
<feature type="compositionally biased region" description="Polar residues" evidence="2">
    <location>
        <begin position="1"/>
        <end position="12"/>
    </location>
</feature>
<reference evidence="4 5" key="1">
    <citation type="submission" date="2024-07" db="EMBL/GenBank/DDBJ databases">
        <title>Section-level genome sequencing and comparative genomics of Aspergillus sections Usti and Cavernicolus.</title>
        <authorList>
            <consortium name="Lawrence Berkeley National Laboratory"/>
            <person name="Nybo J.L."/>
            <person name="Vesth T.C."/>
            <person name="Theobald S."/>
            <person name="Frisvad J.C."/>
            <person name="Larsen T.O."/>
            <person name="Kjaerboelling I."/>
            <person name="Rothschild-Mancinelli K."/>
            <person name="Lyhne E.K."/>
            <person name="Kogle M.E."/>
            <person name="Barry K."/>
            <person name="Clum A."/>
            <person name="Na H."/>
            <person name="Ledsgaard L."/>
            <person name="Lin J."/>
            <person name="Lipzen A."/>
            <person name="Kuo A."/>
            <person name="Riley R."/>
            <person name="Mondo S."/>
            <person name="Labutti K."/>
            <person name="Haridas S."/>
            <person name="Pangalinan J."/>
            <person name="Salamov A.A."/>
            <person name="Simmons B.A."/>
            <person name="Magnuson J.K."/>
            <person name="Chen J."/>
            <person name="Drula E."/>
            <person name="Henrissat B."/>
            <person name="Wiebenga A."/>
            <person name="Lubbers R.J."/>
            <person name="Gomes A.C."/>
            <person name="Makela M.R."/>
            <person name="Stajich J."/>
            <person name="Grigoriev I.V."/>
            <person name="Mortensen U.H."/>
            <person name="De Vries R.P."/>
            <person name="Baker S.E."/>
            <person name="Andersen M.R."/>
        </authorList>
    </citation>
    <scope>NUCLEOTIDE SEQUENCE [LARGE SCALE GENOMIC DNA]</scope>
    <source>
        <strain evidence="4 5">CBS 588.65</strain>
    </source>
</reference>